<evidence type="ECO:0000256" key="1">
    <source>
        <dbReference type="ARBA" id="ARBA00007285"/>
    </source>
</evidence>
<proteinExistence type="inferred from homology"/>
<keyword evidence="2" id="KW-0732">Signal</keyword>
<name>A0A9P1J4N1_9PELO</name>
<evidence type="ECO:0000256" key="2">
    <source>
        <dbReference type="ARBA" id="ARBA00022729"/>
    </source>
</evidence>
<protein>
    <recommendedName>
        <fullName evidence="3">DUF3456 domain-containing protein</fullName>
    </recommendedName>
</protein>
<sequence length="67" mass="7812">MWDAPSAEITLLRQGCEILMENYEDIVEEWFISKTSVDYLTKLLCLENALKSDEKSCIVQKKENLEL</sequence>
<comment type="caution">
    <text evidence="4">The sequence shown here is derived from an EMBL/GenBank/DDBJ whole genome shotgun (WGS) entry which is preliminary data.</text>
</comment>
<keyword evidence="5" id="KW-1185">Reference proteome</keyword>
<accession>A0A9P1J4N1</accession>
<dbReference type="Proteomes" id="UP001152747">
    <property type="component" value="Unassembled WGS sequence"/>
</dbReference>
<comment type="similarity">
    <text evidence="1">Belongs to the canopy family.</text>
</comment>
<evidence type="ECO:0000313" key="5">
    <source>
        <dbReference type="Proteomes" id="UP001152747"/>
    </source>
</evidence>
<dbReference type="InterPro" id="IPR021852">
    <property type="entry name" value="DUF3456"/>
</dbReference>
<evidence type="ECO:0000259" key="3">
    <source>
        <dbReference type="Pfam" id="PF11938"/>
    </source>
</evidence>
<dbReference type="OrthoDB" id="10257739at2759"/>
<dbReference type="PANTHER" id="PTHR15382">
    <property type="entry name" value="CTG4A-RELATED"/>
    <property type="match status" value="1"/>
</dbReference>
<feature type="domain" description="DUF3456" evidence="3">
    <location>
        <begin position="2"/>
        <end position="48"/>
    </location>
</feature>
<dbReference type="EMBL" id="CANHGI010000006">
    <property type="protein sequence ID" value="CAI5456227.1"/>
    <property type="molecule type" value="Genomic_DNA"/>
</dbReference>
<dbReference type="PANTHER" id="PTHR15382:SF8">
    <property type="entry name" value="CANOPY B"/>
    <property type="match status" value="1"/>
</dbReference>
<dbReference type="Pfam" id="PF11938">
    <property type="entry name" value="DUF3456"/>
    <property type="match status" value="1"/>
</dbReference>
<evidence type="ECO:0000313" key="4">
    <source>
        <dbReference type="EMBL" id="CAI5456227.1"/>
    </source>
</evidence>
<reference evidence="4" key="1">
    <citation type="submission" date="2022-11" db="EMBL/GenBank/DDBJ databases">
        <authorList>
            <person name="Kikuchi T."/>
        </authorList>
    </citation>
    <scope>NUCLEOTIDE SEQUENCE</scope>
    <source>
        <strain evidence="4">PS1010</strain>
    </source>
</reference>
<dbReference type="AlphaFoldDB" id="A0A9P1J4N1"/>
<gene>
    <name evidence="4" type="ORF">CAMP_LOCUS18864</name>
</gene>
<organism evidence="4 5">
    <name type="scientific">Caenorhabditis angaria</name>
    <dbReference type="NCBI Taxonomy" id="860376"/>
    <lineage>
        <taxon>Eukaryota</taxon>
        <taxon>Metazoa</taxon>
        <taxon>Ecdysozoa</taxon>
        <taxon>Nematoda</taxon>
        <taxon>Chromadorea</taxon>
        <taxon>Rhabditida</taxon>
        <taxon>Rhabditina</taxon>
        <taxon>Rhabditomorpha</taxon>
        <taxon>Rhabditoidea</taxon>
        <taxon>Rhabditidae</taxon>
        <taxon>Peloderinae</taxon>
        <taxon>Caenorhabditis</taxon>
    </lineage>
</organism>